<dbReference type="EMBL" id="JADKYB010000001">
    <property type="protein sequence ID" value="MBM9503110.1"/>
    <property type="molecule type" value="Genomic_DNA"/>
</dbReference>
<dbReference type="InterPro" id="IPR035466">
    <property type="entry name" value="GlmS/AgaS_SIS"/>
</dbReference>
<keyword evidence="7" id="KW-1185">Reference proteome</keyword>
<dbReference type="Pfam" id="PF01380">
    <property type="entry name" value="SIS"/>
    <property type="match status" value="1"/>
</dbReference>
<evidence type="ECO:0000313" key="7">
    <source>
        <dbReference type="Proteomes" id="UP000749040"/>
    </source>
</evidence>
<dbReference type="InterPro" id="IPR046348">
    <property type="entry name" value="SIS_dom_sf"/>
</dbReference>
<proteinExistence type="inferred from homology"/>
<feature type="domain" description="SIS" evidence="5">
    <location>
        <begin position="217"/>
        <end position="367"/>
    </location>
</feature>
<comment type="similarity">
    <text evidence="1">Belongs to the SIS family. AgaS subfamily.</text>
</comment>
<dbReference type="Gene3D" id="3.40.50.10490">
    <property type="entry name" value="Glucose-6-phosphate isomerase like protein, domain 1"/>
    <property type="match status" value="2"/>
</dbReference>
<dbReference type="RefSeq" id="WP_205354990.1">
    <property type="nucleotide sequence ID" value="NZ_JADKYB010000001.1"/>
</dbReference>
<evidence type="ECO:0000313" key="6">
    <source>
        <dbReference type="EMBL" id="MBM9503110.1"/>
    </source>
</evidence>
<dbReference type="InterPro" id="IPR050303">
    <property type="entry name" value="GatZ_KbaZ_carbometab"/>
</dbReference>
<keyword evidence="3" id="KW-0378">Hydrolase</keyword>
<evidence type="ECO:0000259" key="5">
    <source>
        <dbReference type="PROSITE" id="PS51464"/>
    </source>
</evidence>
<evidence type="ECO:0000256" key="3">
    <source>
        <dbReference type="ARBA" id="ARBA00022801"/>
    </source>
</evidence>
<dbReference type="CDD" id="cd05010">
    <property type="entry name" value="SIS_AgaS_like"/>
    <property type="match status" value="1"/>
</dbReference>
<comment type="catalytic activity">
    <reaction evidence="4">
        <text>D-galactosamine 6-phosphate + H2O = D-tagatopyranose 1-phosphate + NH4(+)</text>
        <dbReference type="Rhea" id="RHEA:47680"/>
        <dbReference type="ChEBI" id="CHEBI:15377"/>
        <dbReference type="ChEBI" id="CHEBI:28938"/>
        <dbReference type="ChEBI" id="CHEBI:71674"/>
        <dbReference type="ChEBI" id="CHEBI:138150"/>
    </reaction>
</comment>
<accession>A0ABS2TIE0</accession>
<dbReference type="PANTHER" id="PTHR32502">
    <property type="entry name" value="N-ACETYLGALACTOSAMINE PERMEASE II COMPONENT-RELATED"/>
    <property type="match status" value="1"/>
</dbReference>
<dbReference type="InterPro" id="IPR001347">
    <property type="entry name" value="SIS_dom"/>
</dbReference>
<dbReference type="InterPro" id="IPR014180">
    <property type="entry name" value="Sugar_isomerase_AgaS"/>
</dbReference>
<feature type="domain" description="SIS" evidence="5">
    <location>
        <begin position="46"/>
        <end position="206"/>
    </location>
</feature>
<dbReference type="SUPFAM" id="SSF53697">
    <property type="entry name" value="SIS domain"/>
    <property type="match status" value="1"/>
</dbReference>
<evidence type="ECO:0000256" key="2">
    <source>
        <dbReference type="ARBA" id="ARBA00022737"/>
    </source>
</evidence>
<sequence length="387" mass="40576">MTTPSGTLPVDDGAADTVREIAQQPALWREVDRIVAASRESLDAFLRPLLARGDLRVVLTGAGTSAFAGQVLQPALARRLGRRVDAIATTDLVADPRGHLAQDVPTLLVSFARSGDSPESVAATTLAEQLLSEVHHLVITCNEQGRLARDHAERPHSHVLLMPAGSNDRGFAMTSSFTCMTLAALLALGGDAYAGVAERLARAVESIIEDGAVDRTVGTLVDRAPERIVFLGSGPLKGLAEESALKVLELTGGTLMAVAESSLGFRHGPKAVLNERTVAVVYISNDPYTCQYDQDIAAELRATLSPGSVVTVSADSGEGTEGSGDGAWLLPGLDGVEDVALALSAVVYAQLIALRASLARGMRPDNPFPSGEVNRVVQGVILHSLQN</sequence>
<organism evidence="6 7">
    <name type="scientific">Actinacidiphila acididurans</name>
    <dbReference type="NCBI Taxonomy" id="2784346"/>
    <lineage>
        <taxon>Bacteria</taxon>
        <taxon>Bacillati</taxon>
        <taxon>Actinomycetota</taxon>
        <taxon>Actinomycetes</taxon>
        <taxon>Kitasatosporales</taxon>
        <taxon>Streptomycetaceae</taxon>
        <taxon>Actinacidiphila</taxon>
    </lineage>
</organism>
<gene>
    <name evidence="6" type="ORF">ITX44_00900</name>
</gene>
<reference evidence="6 7" key="1">
    <citation type="submission" date="2021-01" db="EMBL/GenBank/DDBJ databases">
        <title>Streptomyces acididurans sp. nov., isolated from a peat swamp forest soil.</title>
        <authorList>
            <person name="Chantavorakit T."/>
            <person name="Duangmal K."/>
        </authorList>
    </citation>
    <scope>NUCLEOTIDE SEQUENCE [LARGE SCALE GENOMIC DNA]</scope>
    <source>
        <strain evidence="6 7">KK5PA1</strain>
    </source>
</reference>
<dbReference type="NCBIfam" id="TIGR02815">
    <property type="entry name" value="agaS_fam"/>
    <property type="match status" value="1"/>
</dbReference>
<dbReference type="PROSITE" id="PS51464">
    <property type="entry name" value="SIS"/>
    <property type="match status" value="2"/>
</dbReference>
<keyword evidence="2" id="KW-0677">Repeat</keyword>
<dbReference type="Proteomes" id="UP000749040">
    <property type="component" value="Unassembled WGS sequence"/>
</dbReference>
<comment type="caution">
    <text evidence="6">The sequence shown here is derived from an EMBL/GenBank/DDBJ whole genome shotgun (WGS) entry which is preliminary data.</text>
</comment>
<evidence type="ECO:0000256" key="4">
    <source>
        <dbReference type="ARBA" id="ARBA00029292"/>
    </source>
</evidence>
<evidence type="ECO:0000256" key="1">
    <source>
        <dbReference type="ARBA" id="ARBA00007748"/>
    </source>
</evidence>
<dbReference type="PANTHER" id="PTHR32502:SF3">
    <property type="entry name" value="D-GALACTOSAMINE-6-PHOSPHATE DEAMINASE AGAS-RELATED"/>
    <property type="match status" value="1"/>
</dbReference>
<dbReference type="InterPro" id="IPR035464">
    <property type="entry name" value="SIS_AgaS"/>
</dbReference>
<dbReference type="CDD" id="cd05008">
    <property type="entry name" value="SIS_GlmS_GlmD_1"/>
    <property type="match status" value="1"/>
</dbReference>
<name>A0ABS2TIE0_9ACTN</name>
<protein>
    <submittedName>
        <fullName evidence="6">SIS domain-containing protein</fullName>
    </submittedName>
</protein>